<dbReference type="Pfam" id="PF03741">
    <property type="entry name" value="TerC"/>
    <property type="match status" value="1"/>
</dbReference>
<protein>
    <submittedName>
        <fullName evidence="7">TerC family protein</fullName>
    </submittedName>
</protein>
<dbReference type="RefSeq" id="WP_182386317.1">
    <property type="nucleotide sequence ID" value="NZ_CP059833.1"/>
</dbReference>
<proteinExistence type="inferred from homology"/>
<name>A0A7G5FFV5_9CORY</name>
<organism evidence="7 8">
    <name type="scientific">Corynebacterium hindlerae</name>
    <dbReference type="NCBI Taxonomy" id="699041"/>
    <lineage>
        <taxon>Bacteria</taxon>
        <taxon>Bacillati</taxon>
        <taxon>Actinomycetota</taxon>
        <taxon>Actinomycetes</taxon>
        <taxon>Mycobacteriales</taxon>
        <taxon>Corynebacteriaceae</taxon>
        <taxon>Corynebacterium</taxon>
    </lineage>
</organism>
<gene>
    <name evidence="7" type="ORF">HW450_01745</name>
</gene>
<keyword evidence="4 6" id="KW-1133">Transmembrane helix</keyword>
<feature type="transmembrane region" description="Helical" evidence="6">
    <location>
        <begin position="137"/>
        <end position="154"/>
    </location>
</feature>
<dbReference type="InterPro" id="IPR005496">
    <property type="entry name" value="Integral_membrane_TerC"/>
</dbReference>
<feature type="transmembrane region" description="Helical" evidence="6">
    <location>
        <begin position="259"/>
        <end position="281"/>
    </location>
</feature>
<dbReference type="NCBIfam" id="TIGR03718">
    <property type="entry name" value="R_switched_Alx"/>
    <property type="match status" value="1"/>
</dbReference>
<dbReference type="GO" id="GO:0016020">
    <property type="term" value="C:membrane"/>
    <property type="evidence" value="ECO:0007669"/>
    <property type="project" value="UniProtKB-SubCell"/>
</dbReference>
<feature type="transmembrane region" description="Helical" evidence="6">
    <location>
        <begin position="231"/>
        <end position="252"/>
    </location>
</feature>
<evidence type="ECO:0000256" key="6">
    <source>
        <dbReference type="SAM" id="Phobius"/>
    </source>
</evidence>
<accession>A0A7G5FFV5</accession>
<feature type="transmembrane region" description="Helical" evidence="6">
    <location>
        <begin position="6"/>
        <end position="27"/>
    </location>
</feature>
<reference evidence="7 8" key="1">
    <citation type="submission" date="2020-07" db="EMBL/GenBank/DDBJ databases">
        <title>non toxigenic Corynebacterium sp. nov from a clinical source.</title>
        <authorList>
            <person name="Bernier A.-M."/>
            <person name="Bernard K."/>
        </authorList>
    </citation>
    <scope>NUCLEOTIDE SEQUENCE [LARGE SCALE GENOMIC DNA]</scope>
    <source>
        <strain evidence="8">NML 93-0612</strain>
    </source>
</reference>
<evidence type="ECO:0000256" key="4">
    <source>
        <dbReference type="ARBA" id="ARBA00022989"/>
    </source>
</evidence>
<evidence type="ECO:0000256" key="3">
    <source>
        <dbReference type="ARBA" id="ARBA00022692"/>
    </source>
</evidence>
<keyword evidence="8" id="KW-1185">Reference proteome</keyword>
<dbReference type="InterPro" id="IPR022369">
    <property type="entry name" value="Integral_membrane_TerC_rswitch"/>
</dbReference>
<dbReference type="PANTHER" id="PTHR30238">
    <property type="entry name" value="MEMBRANE BOUND PREDICTED REDOX MODULATOR"/>
    <property type="match status" value="1"/>
</dbReference>
<evidence type="ECO:0000313" key="7">
    <source>
        <dbReference type="EMBL" id="QMV85496.1"/>
    </source>
</evidence>
<dbReference type="AlphaFoldDB" id="A0A7G5FFV5"/>
<keyword evidence="3 6" id="KW-0812">Transmembrane</keyword>
<evidence type="ECO:0000256" key="1">
    <source>
        <dbReference type="ARBA" id="ARBA00004141"/>
    </source>
</evidence>
<feature type="transmembrane region" description="Helical" evidence="6">
    <location>
        <begin position="301"/>
        <end position="323"/>
    </location>
</feature>
<feature type="transmembrane region" description="Helical" evidence="6">
    <location>
        <begin position="78"/>
        <end position="96"/>
    </location>
</feature>
<evidence type="ECO:0000313" key="8">
    <source>
        <dbReference type="Proteomes" id="UP000515570"/>
    </source>
</evidence>
<evidence type="ECO:0000256" key="2">
    <source>
        <dbReference type="ARBA" id="ARBA00007511"/>
    </source>
</evidence>
<keyword evidence="5 6" id="KW-0472">Membrane</keyword>
<feature type="transmembrane region" description="Helical" evidence="6">
    <location>
        <begin position="39"/>
        <end position="58"/>
    </location>
</feature>
<feature type="transmembrane region" description="Helical" evidence="6">
    <location>
        <begin position="108"/>
        <end position="131"/>
    </location>
</feature>
<comment type="similarity">
    <text evidence="2">Belongs to the TerC family.</text>
</comment>
<dbReference type="Proteomes" id="UP000515570">
    <property type="component" value="Chromosome"/>
</dbReference>
<comment type="subcellular location">
    <subcellularLocation>
        <location evidence="1">Membrane</location>
        <topology evidence="1">Multi-pass membrane protein</topology>
    </subcellularLocation>
</comment>
<sequence>MEVNLLTWSITGLVVLGLFVFDFYSHVRKPHEPTMKESAYWMAFYMALSTIFGIFLWFTWSEPGNPHQHGMEFFTGYVTELALSVDNLFMFALIMGSFKVPRKFQQKVLLIGIVLALIFRLVFILLGAAVINAWSDVFYLFGLFILYTAVKLIIDEMSDQPETDPSDMWVIKTLRKVIHVTPSYESDKLSVRVNGKRALTPLFVCLVAIGMVDVMFALDSIPAIYGITQEAYIVFTANAFALLGLRQMYFLLDGLIDRLVYLPYGLAIILGFIGVKLVLHALHENNLPFINGGENVHVPEIPTLASLLVIVSVLAITAGASILKTKRDEAQGGVMPNWNPAKQVYEDER</sequence>
<dbReference type="PANTHER" id="PTHR30238:SF0">
    <property type="entry name" value="THYLAKOID MEMBRANE PROTEIN TERC, CHLOROPLASTIC"/>
    <property type="match status" value="1"/>
</dbReference>
<evidence type="ECO:0000256" key="5">
    <source>
        <dbReference type="ARBA" id="ARBA00023136"/>
    </source>
</evidence>
<dbReference type="EMBL" id="CP059833">
    <property type="protein sequence ID" value="QMV85496.1"/>
    <property type="molecule type" value="Genomic_DNA"/>
</dbReference>
<feature type="transmembrane region" description="Helical" evidence="6">
    <location>
        <begin position="198"/>
        <end position="225"/>
    </location>
</feature>